<dbReference type="HAMAP" id="MF_00724">
    <property type="entry name" value="FliE"/>
    <property type="match status" value="1"/>
</dbReference>
<evidence type="ECO:0000313" key="6">
    <source>
        <dbReference type="EMBL" id="URN93404.1"/>
    </source>
</evidence>
<evidence type="ECO:0000256" key="2">
    <source>
        <dbReference type="ARBA" id="ARBA00009272"/>
    </source>
</evidence>
<gene>
    <name evidence="4 6" type="primary">fliE</name>
    <name evidence="6" type="ORF">NAG76_16415</name>
</gene>
<evidence type="ECO:0000256" key="1">
    <source>
        <dbReference type="ARBA" id="ARBA00004117"/>
    </source>
</evidence>
<keyword evidence="3 4" id="KW-0975">Bacterial flagellum</keyword>
<dbReference type="InterPro" id="IPR001624">
    <property type="entry name" value="FliE"/>
</dbReference>
<evidence type="ECO:0000256" key="4">
    <source>
        <dbReference type="HAMAP-Rule" id="MF_00724"/>
    </source>
</evidence>
<evidence type="ECO:0000256" key="5">
    <source>
        <dbReference type="NCBIfam" id="TIGR00205"/>
    </source>
</evidence>
<dbReference type="PANTHER" id="PTHR34653:SF1">
    <property type="entry name" value="FLAGELLAR HOOK-BASAL BODY COMPLEX PROTEIN FLIE"/>
    <property type="match status" value="1"/>
</dbReference>
<protein>
    <recommendedName>
        <fullName evidence="4 5">Flagellar hook-basal body complex protein FliE</fullName>
    </recommendedName>
</protein>
<comment type="similarity">
    <text evidence="2 4">Belongs to the FliE family.</text>
</comment>
<keyword evidence="6" id="KW-0282">Flagellum</keyword>
<dbReference type="GO" id="GO:0003774">
    <property type="term" value="F:cytoskeletal motor activity"/>
    <property type="evidence" value="ECO:0007669"/>
    <property type="project" value="InterPro"/>
</dbReference>
<accession>A0A9J6ZBL3</accession>
<sequence>MIESVSGISLQQIKSINAASNEKTTADITKSFGQFLNDALENVTAQEAEVHAKNDLYLAGKVDATELLITASQAQLTLQLTSQIRDKAVTAYQEIMRIQI</sequence>
<dbReference type="Proteomes" id="UP001056756">
    <property type="component" value="Chromosome"/>
</dbReference>
<comment type="subcellular location">
    <subcellularLocation>
        <location evidence="1 4">Bacterial flagellum basal body</location>
    </subcellularLocation>
</comment>
<dbReference type="NCBIfam" id="TIGR00205">
    <property type="entry name" value="fliE"/>
    <property type="match status" value="1"/>
</dbReference>
<dbReference type="EMBL" id="CP097899">
    <property type="protein sequence ID" value="URN93404.1"/>
    <property type="molecule type" value="Genomic_DNA"/>
</dbReference>
<dbReference type="GO" id="GO:0005198">
    <property type="term" value="F:structural molecule activity"/>
    <property type="evidence" value="ECO:0007669"/>
    <property type="project" value="UniProtKB-UniRule"/>
</dbReference>
<dbReference type="KEGG" id="plig:NAG76_16415"/>
<organism evidence="6 7">
    <name type="scientific">Candidatus Pristimantibacillus lignocellulolyticus</name>
    <dbReference type="NCBI Taxonomy" id="2994561"/>
    <lineage>
        <taxon>Bacteria</taxon>
        <taxon>Bacillati</taxon>
        <taxon>Bacillota</taxon>
        <taxon>Bacilli</taxon>
        <taxon>Bacillales</taxon>
        <taxon>Paenibacillaceae</taxon>
        <taxon>Candidatus Pristimantibacillus</taxon>
    </lineage>
</organism>
<reference evidence="6" key="1">
    <citation type="submission" date="2022-05" db="EMBL/GenBank/DDBJ databases">
        <title>Novel bacterial taxa in a minimal lignocellulolytic consortium and its capacity to transform plastics disclosed by genome-resolved metagenomics.</title>
        <authorList>
            <person name="Rodriguez C.A.D."/>
            <person name="Diaz-Garcia L."/>
            <person name="Herrera K."/>
            <person name="Tarazona N.A."/>
            <person name="Sproer C."/>
            <person name="Overmann J."/>
            <person name="Jimenez D.J."/>
        </authorList>
    </citation>
    <scope>NUCLEOTIDE SEQUENCE</scope>
    <source>
        <strain evidence="6">MAG5</strain>
    </source>
</reference>
<dbReference type="GO" id="GO:0071973">
    <property type="term" value="P:bacterial-type flagellum-dependent cell motility"/>
    <property type="evidence" value="ECO:0007669"/>
    <property type="project" value="InterPro"/>
</dbReference>
<name>A0A9J6ZBL3_9BACL</name>
<evidence type="ECO:0000313" key="7">
    <source>
        <dbReference type="Proteomes" id="UP001056756"/>
    </source>
</evidence>
<keyword evidence="6" id="KW-0969">Cilium</keyword>
<dbReference type="Pfam" id="PF02049">
    <property type="entry name" value="FliE"/>
    <property type="match status" value="1"/>
</dbReference>
<evidence type="ECO:0000256" key="3">
    <source>
        <dbReference type="ARBA" id="ARBA00023143"/>
    </source>
</evidence>
<dbReference type="AlphaFoldDB" id="A0A9J6ZBL3"/>
<dbReference type="GO" id="GO:0009425">
    <property type="term" value="C:bacterial-type flagellum basal body"/>
    <property type="evidence" value="ECO:0007669"/>
    <property type="project" value="UniProtKB-SubCell"/>
</dbReference>
<keyword evidence="6" id="KW-0966">Cell projection</keyword>
<dbReference type="PRINTS" id="PR01006">
    <property type="entry name" value="FLGHOOKFLIE"/>
</dbReference>
<dbReference type="PANTHER" id="PTHR34653">
    <property type="match status" value="1"/>
</dbReference>
<proteinExistence type="inferred from homology"/>